<dbReference type="InterPro" id="IPR021695">
    <property type="entry name" value="Phage_KPP10_Orf10"/>
</dbReference>
<dbReference type="STRING" id="1115515.EV102420_34_00300"/>
<proteinExistence type="predicted"/>
<accession>A0A090V805</accession>
<dbReference type="Proteomes" id="UP000029462">
    <property type="component" value="Unassembled WGS sequence"/>
</dbReference>
<dbReference type="OrthoDB" id="5465433at2"/>
<dbReference type="eggNOG" id="ENOG50302GH">
    <property type="taxonomic scope" value="Bacteria"/>
</dbReference>
<reference evidence="1 2" key="1">
    <citation type="submission" date="2014-09" db="EMBL/GenBank/DDBJ databases">
        <title>Whole genome shotgun sequence of Escherichia vulneris NBRC 102420.</title>
        <authorList>
            <person name="Yoshida Y."/>
            <person name="Hosoyama A."/>
            <person name="Tsuchikane K."/>
            <person name="Ohji S."/>
            <person name="Ichikawa N."/>
            <person name="Kimura A."/>
            <person name="Yamazoe A."/>
            <person name="Ezaki T."/>
            <person name="Fujita N."/>
        </authorList>
    </citation>
    <scope>NUCLEOTIDE SEQUENCE [LARGE SCALE GENOMIC DNA]</scope>
    <source>
        <strain evidence="1 2">NBRC 102420</strain>
    </source>
</reference>
<dbReference type="Pfam" id="PF11681">
    <property type="entry name" value="Phage_Tube_PhiTE"/>
    <property type="match status" value="1"/>
</dbReference>
<dbReference type="RefSeq" id="WP_042395533.1">
    <property type="nucleotide sequence ID" value="NZ_BBMZ01000034.1"/>
</dbReference>
<keyword evidence="2" id="KW-1185">Reference proteome</keyword>
<evidence type="ECO:0000313" key="2">
    <source>
        <dbReference type="Proteomes" id="UP000029462"/>
    </source>
</evidence>
<name>A0A090V805_PSEVU</name>
<sequence>MATYSFLDVTATLTGPTGIIDFGQGSANASEGITQTMGSAMNTMTVGADGEIMHSLNADKSGTITVSLLKTSPVNKRLSLAYNAQTLSAATWGNNVIVIRNTASGDILTARSCAFQKHPDFNNAADGGTVEWVFDCGKIDRLLGEF</sequence>
<organism evidence="1 2">
    <name type="scientific">Pseudescherichia vulneris NBRC 102420</name>
    <dbReference type="NCBI Taxonomy" id="1115515"/>
    <lineage>
        <taxon>Bacteria</taxon>
        <taxon>Pseudomonadati</taxon>
        <taxon>Pseudomonadota</taxon>
        <taxon>Gammaproteobacteria</taxon>
        <taxon>Enterobacterales</taxon>
        <taxon>Enterobacteriaceae</taxon>
        <taxon>Pseudescherichia</taxon>
    </lineage>
</organism>
<evidence type="ECO:0008006" key="3">
    <source>
        <dbReference type="Google" id="ProtNLM"/>
    </source>
</evidence>
<protein>
    <recommendedName>
        <fullName evidence="3">Bacteriophage protein</fullName>
    </recommendedName>
</protein>
<dbReference type="AlphaFoldDB" id="A0A090V805"/>
<comment type="caution">
    <text evidence="1">The sequence shown here is derived from an EMBL/GenBank/DDBJ whole genome shotgun (WGS) entry which is preliminary data.</text>
</comment>
<dbReference type="EMBL" id="BBMZ01000034">
    <property type="protein sequence ID" value="GAL60293.1"/>
    <property type="molecule type" value="Genomic_DNA"/>
</dbReference>
<gene>
    <name evidence="1" type="ORF">EV102420_34_00300</name>
</gene>
<dbReference type="NCBIfam" id="NF047581">
    <property type="entry name" value="gp105_phage_fam"/>
    <property type="match status" value="1"/>
</dbReference>
<evidence type="ECO:0000313" key="1">
    <source>
        <dbReference type="EMBL" id="GAL60293.1"/>
    </source>
</evidence>